<reference evidence="2" key="1">
    <citation type="submission" date="2023-10" db="EMBL/GenBank/DDBJ databases">
        <authorList>
            <person name="Chen Y."/>
            <person name="Shah S."/>
            <person name="Dougan E. K."/>
            <person name="Thang M."/>
            <person name="Chan C."/>
        </authorList>
    </citation>
    <scope>NUCLEOTIDE SEQUENCE [LARGE SCALE GENOMIC DNA]</scope>
</reference>
<dbReference type="EMBL" id="CAUYUJ010013448">
    <property type="protein sequence ID" value="CAK0836240.1"/>
    <property type="molecule type" value="Genomic_DNA"/>
</dbReference>
<evidence type="ECO:0000313" key="3">
    <source>
        <dbReference type="Proteomes" id="UP001189429"/>
    </source>
</evidence>
<protein>
    <submittedName>
        <fullName evidence="2">Uncharacterized protein</fullName>
    </submittedName>
</protein>
<evidence type="ECO:0000313" key="2">
    <source>
        <dbReference type="EMBL" id="CAK0836240.1"/>
    </source>
</evidence>
<feature type="chain" id="PRO_5046845713" evidence="1">
    <location>
        <begin position="26"/>
        <end position="308"/>
    </location>
</feature>
<proteinExistence type="predicted"/>
<comment type="caution">
    <text evidence="2">The sequence shown here is derived from an EMBL/GenBank/DDBJ whole genome shotgun (WGS) entry which is preliminary data.</text>
</comment>
<sequence length="308" mass="33569">MLRPRPRRGLLGALLLQALLGVASGEDDEWGMPGTGTDDEPGANGTGIACGTLVEAENLTELQDYLLTGPKHIFMDIDEVVAMPDFPFVGGLPYTETFLNTVKSSSASCKLSQAHWPKIFGFLDRGRVAAPFKLVDDAFPTVIRDLRLSEKSVLALTTRDKKWGFTFSFSGERFMSTHALVEFLVKSGVKFDPLPRKAKKIGNATKAGAILFGGMTAMGRHLTEIVTNIIPKGEKAVFVHASSRTLRGALEARGDTCLVGIHFTGAKHGELDDAARVRWLCDVIKQLERPPTECELCPELNRGDNVEL</sequence>
<feature type="signal peptide" evidence="1">
    <location>
        <begin position="1"/>
        <end position="25"/>
    </location>
</feature>
<name>A0ABN9SUS0_9DINO</name>
<dbReference type="Proteomes" id="UP001189429">
    <property type="component" value="Unassembled WGS sequence"/>
</dbReference>
<keyword evidence="1" id="KW-0732">Signal</keyword>
<organism evidence="2 3">
    <name type="scientific">Prorocentrum cordatum</name>
    <dbReference type="NCBI Taxonomy" id="2364126"/>
    <lineage>
        <taxon>Eukaryota</taxon>
        <taxon>Sar</taxon>
        <taxon>Alveolata</taxon>
        <taxon>Dinophyceae</taxon>
        <taxon>Prorocentrales</taxon>
        <taxon>Prorocentraceae</taxon>
        <taxon>Prorocentrum</taxon>
    </lineage>
</organism>
<gene>
    <name evidence="2" type="ORF">PCOR1329_LOCUS32802</name>
</gene>
<keyword evidence="3" id="KW-1185">Reference proteome</keyword>
<evidence type="ECO:0000256" key="1">
    <source>
        <dbReference type="SAM" id="SignalP"/>
    </source>
</evidence>
<accession>A0ABN9SUS0</accession>